<dbReference type="GO" id="GO:0005525">
    <property type="term" value="F:GTP binding"/>
    <property type="evidence" value="ECO:0007669"/>
    <property type="project" value="InterPro"/>
</dbReference>
<dbReference type="SUPFAM" id="SSF52540">
    <property type="entry name" value="P-loop containing nucleoside triphosphate hydrolases"/>
    <property type="match status" value="1"/>
</dbReference>
<dbReference type="CDD" id="cd00154">
    <property type="entry name" value="Rab"/>
    <property type="match status" value="1"/>
</dbReference>
<sequence>MSQQADQKRKYLFKVVVVGDGGIGKSTMIQRLITGHFTPMKITIGTDLATYQMEFGNMIVKLQIWDFAGEKRFRFFLPNYARGARGCLICYDITRYTSFQNLQEWYDIVQDHSLDPVFILIGEKVDLADAKRTVKREEAEEFRKEHDIPYLFETSSKSGKNNKTIFEILIKEIQKKIGLG</sequence>
<comment type="similarity">
    <text evidence="1">Belongs to the small GTPase superfamily. Rab family.</text>
</comment>
<dbReference type="InterPro" id="IPR050209">
    <property type="entry name" value="Rab_GTPases_membrane_traffic"/>
</dbReference>
<dbReference type="GO" id="GO:0003924">
    <property type="term" value="F:GTPase activity"/>
    <property type="evidence" value="ECO:0007669"/>
    <property type="project" value="InterPro"/>
</dbReference>
<accession>X1SEE3</accession>
<dbReference type="FunFam" id="3.40.50.300:FF:001447">
    <property type="entry name" value="Ras-related protein Rab-1B"/>
    <property type="match status" value="1"/>
</dbReference>
<dbReference type="PROSITE" id="PS51421">
    <property type="entry name" value="RAS"/>
    <property type="match status" value="1"/>
</dbReference>
<dbReference type="InterPro" id="IPR001806">
    <property type="entry name" value="Small_GTPase"/>
</dbReference>
<dbReference type="SMART" id="SM00174">
    <property type="entry name" value="RHO"/>
    <property type="match status" value="1"/>
</dbReference>
<dbReference type="PROSITE" id="PS51419">
    <property type="entry name" value="RAB"/>
    <property type="match status" value="1"/>
</dbReference>
<dbReference type="InterPro" id="IPR027417">
    <property type="entry name" value="P-loop_NTPase"/>
</dbReference>
<proteinExistence type="inferred from homology"/>
<evidence type="ECO:0008006" key="3">
    <source>
        <dbReference type="Google" id="ProtNLM"/>
    </source>
</evidence>
<reference evidence="2" key="1">
    <citation type="journal article" date="2014" name="Front. Microbiol.">
        <title>High frequency of phylogenetically diverse reductive dehalogenase-homologous genes in deep subseafloor sedimentary metagenomes.</title>
        <authorList>
            <person name="Kawai M."/>
            <person name="Futagami T."/>
            <person name="Toyoda A."/>
            <person name="Takaki Y."/>
            <person name="Nishi S."/>
            <person name="Hori S."/>
            <person name="Arai W."/>
            <person name="Tsubouchi T."/>
            <person name="Morono Y."/>
            <person name="Uchiyama I."/>
            <person name="Ito T."/>
            <person name="Fujiyama A."/>
            <person name="Inagaki F."/>
            <person name="Takami H."/>
        </authorList>
    </citation>
    <scope>NUCLEOTIDE SEQUENCE</scope>
    <source>
        <strain evidence="2">Expedition CK06-06</strain>
    </source>
</reference>
<gene>
    <name evidence="2" type="ORF">S12H4_05853</name>
</gene>
<dbReference type="PRINTS" id="PR00449">
    <property type="entry name" value="RASTRNSFRMNG"/>
</dbReference>
<dbReference type="SMART" id="SM00175">
    <property type="entry name" value="RAB"/>
    <property type="match status" value="1"/>
</dbReference>
<evidence type="ECO:0000256" key="1">
    <source>
        <dbReference type="ARBA" id="ARBA00006270"/>
    </source>
</evidence>
<dbReference type="Pfam" id="PF00071">
    <property type="entry name" value="Ras"/>
    <property type="match status" value="1"/>
</dbReference>
<dbReference type="InterPro" id="IPR005225">
    <property type="entry name" value="Small_GTP-bd"/>
</dbReference>
<dbReference type="PANTHER" id="PTHR47979">
    <property type="entry name" value="DRAB11-RELATED"/>
    <property type="match status" value="1"/>
</dbReference>
<organism evidence="2">
    <name type="scientific">marine sediment metagenome</name>
    <dbReference type="NCBI Taxonomy" id="412755"/>
    <lineage>
        <taxon>unclassified sequences</taxon>
        <taxon>metagenomes</taxon>
        <taxon>ecological metagenomes</taxon>
    </lineage>
</organism>
<dbReference type="Gene3D" id="3.40.50.300">
    <property type="entry name" value="P-loop containing nucleotide triphosphate hydrolases"/>
    <property type="match status" value="1"/>
</dbReference>
<dbReference type="AlphaFoldDB" id="X1SEE3"/>
<dbReference type="NCBIfam" id="TIGR00231">
    <property type="entry name" value="small_GTP"/>
    <property type="match status" value="1"/>
</dbReference>
<name>X1SEE3_9ZZZZ</name>
<evidence type="ECO:0000313" key="2">
    <source>
        <dbReference type="EMBL" id="GAI66154.1"/>
    </source>
</evidence>
<dbReference type="SMART" id="SM00173">
    <property type="entry name" value="RAS"/>
    <property type="match status" value="1"/>
</dbReference>
<dbReference type="EMBL" id="BARW01001987">
    <property type="protein sequence ID" value="GAI66154.1"/>
    <property type="molecule type" value="Genomic_DNA"/>
</dbReference>
<comment type="caution">
    <text evidence="2">The sequence shown here is derived from an EMBL/GenBank/DDBJ whole genome shotgun (WGS) entry which is preliminary data.</text>
</comment>
<protein>
    <recommendedName>
        <fullName evidence="3">GTP-binding protein</fullName>
    </recommendedName>
</protein>